<keyword evidence="3" id="KW-1185">Reference proteome</keyword>
<name>A0ABS2FLX9_9CLOT</name>
<sequence>MNNLKTVSIIALIMSVITMIGGIGIVIYYVNNLPIRGLSIFILIMSATMISRTVSLIFKEIKHLMVEEVVCHVVHVESS</sequence>
<reference evidence="2 3" key="1">
    <citation type="journal article" date="2021" name="Sci. Rep.">
        <title>The distribution of antibiotic resistance genes in chicken gut microbiota commensals.</title>
        <authorList>
            <person name="Juricova H."/>
            <person name="Matiasovicova J."/>
            <person name="Kubasova T."/>
            <person name="Cejkova D."/>
            <person name="Rychlik I."/>
        </authorList>
    </citation>
    <scope>NUCLEOTIDE SEQUENCE [LARGE SCALE GENOMIC DNA]</scope>
    <source>
        <strain evidence="2 3">An435</strain>
    </source>
</reference>
<keyword evidence="1" id="KW-0812">Transmembrane</keyword>
<feature type="transmembrane region" description="Helical" evidence="1">
    <location>
        <begin position="7"/>
        <end position="29"/>
    </location>
</feature>
<keyword evidence="1" id="KW-0472">Membrane</keyword>
<evidence type="ECO:0000313" key="3">
    <source>
        <dbReference type="Proteomes" id="UP000767334"/>
    </source>
</evidence>
<keyword evidence="1" id="KW-1133">Transmembrane helix</keyword>
<evidence type="ECO:0000256" key="1">
    <source>
        <dbReference type="SAM" id="Phobius"/>
    </source>
</evidence>
<evidence type="ECO:0000313" key="2">
    <source>
        <dbReference type="EMBL" id="MBM6821012.1"/>
    </source>
</evidence>
<proteinExistence type="predicted"/>
<feature type="transmembrane region" description="Helical" evidence="1">
    <location>
        <begin position="35"/>
        <end position="58"/>
    </location>
</feature>
<dbReference type="RefSeq" id="WP_204572821.1">
    <property type="nucleotide sequence ID" value="NZ_JACJLL010000271.1"/>
</dbReference>
<protein>
    <submittedName>
        <fullName evidence="2">Uncharacterized protein</fullName>
    </submittedName>
</protein>
<gene>
    <name evidence="2" type="ORF">H6A19_17040</name>
</gene>
<dbReference type="Proteomes" id="UP000767334">
    <property type="component" value="Unassembled WGS sequence"/>
</dbReference>
<dbReference type="EMBL" id="JACJLL010000271">
    <property type="protein sequence ID" value="MBM6821012.1"/>
    <property type="molecule type" value="Genomic_DNA"/>
</dbReference>
<organism evidence="2 3">
    <name type="scientific">Clostridium saudiense</name>
    <dbReference type="NCBI Taxonomy" id="1414720"/>
    <lineage>
        <taxon>Bacteria</taxon>
        <taxon>Bacillati</taxon>
        <taxon>Bacillota</taxon>
        <taxon>Clostridia</taxon>
        <taxon>Eubacteriales</taxon>
        <taxon>Clostridiaceae</taxon>
        <taxon>Clostridium</taxon>
    </lineage>
</organism>
<comment type="caution">
    <text evidence="2">The sequence shown here is derived from an EMBL/GenBank/DDBJ whole genome shotgun (WGS) entry which is preliminary data.</text>
</comment>
<accession>A0ABS2FLX9</accession>